<proteinExistence type="predicted"/>
<dbReference type="Proteomes" id="UP000182491">
    <property type="component" value="Unassembled WGS sequence"/>
</dbReference>
<dbReference type="OrthoDB" id="9809488at2"/>
<organism evidence="3 4">
    <name type="scientific">Pontibacter akesuensis</name>
    <dbReference type="NCBI Taxonomy" id="388950"/>
    <lineage>
        <taxon>Bacteria</taxon>
        <taxon>Pseudomonadati</taxon>
        <taxon>Bacteroidota</taxon>
        <taxon>Cytophagia</taxon>
        <taxon>Cytophagales</taxon>
        <taxon>Hymenobacteraceae</taxon>
        <taxon>Pontibacter</taxon>
    </lineage>
</organism>
<dbReference type="PANTHER" id="PTHR21666:SF270">
    <property type="entry name" value="MUREIN HYDROLASE ACTIVATOR ENVC"/>
    <property type="match status" value="1"/>
</dbReference>
<reference evidence="4" key="1">
    <citation type="submission" date="2016-10" db="EMBL/GenBank/DDBJ databases">
        <authorList>
            <person name="Varghese N."/>
        </authorList>
    </citation>
    <scope>NUCLEOTIDE SEQUENCE [LARGE SCALE GENOMIC DNA]</scope>
    <source>
        <strain evidence="4">DSM 18820</strain>
    </source>
</reference>
<dbReference type="Gene3D" id="2.70.70.10">
    <property type="entry name" value="Glucose Permease (Domain IIA)"/>
    <property type="match status" value="1"/>
</dbReference>
<dbReference type="RefSeq" id="WP_068838783.1">
    <property type="nucleotide sequence ID" value="NZ_BMXC01000005.1"/>
</dbReference>
<dbReference type="STRING" id="388950.GCA_001611675_02850"/>
<dbReference type="GO" id="GO:0004222">
    <property type="term" value="F:metalloendopeptidase activity"/>
    <property type="evidence" value="ECO:0007669"/>
    <property type="project" value="TreeGrafter"/>
</dbReference>
<keyword evidence="4" id="KW-1185">Reference proteome</keyword>
<sequence length="337" mass="37361">MKRIILFLAFIVLSLHAYTQGIPSKVNVINDLEKGRKLNTLLANDAIESLYPKMGTSFQEAVNGEIGFAKMNDQLHQKLGKEIRLIDEASFSELGAITYYRVSEFEKAASITTKWVWKDTTIVGLTINATPEPAPSQHEFYKTKTDLQLPFLDTWYVAWGGQKPHLNKHISAPDQRYALDFLYSKNGKLAKTNTPTANEDFYGFGQEVVAPGAGVVIQVVDTVKDNRLGKINTDSPPGNYVVIDHQNGEYSFLAHFKQGSVKVKAGQTITQGELLGLAGNSGKSEVPHLHYHLQTGTDYREGVGLPIQFTNYLLHGEQVTQAAPERGQYVSPPKPVK</sequence>
<dbReference type="InterPro" id="IPR050570">
    <property type="entry name" value="Cell_wall_metabolism_enzyme"/>
</dbReference>
<evidence type="ECO:0000313" key="4">
    <source>
        <dbReference type="Proteomes" id="UP000182491"/>
    </source>
</evidence>
<keyword evidence="1" id="KW-0732">Signal</keyword>
<name>A0A1I7KVB3_9BACT</name>
<evidence type="ECO:0000313" key="3">
    <source>
        <dbReference type="EMBL" id="SFV01345.1"/>
    </source>
</evidence>
<dbReference type="PANTHER" id="PTHR21666">
    <property type="entry name" value="PEPTIDASE-RELATED"/>
    <property type="match status" value="1"/>
</dbReference>
<feature type="signal peptide" evidence="1">
    <location>
        <begin position="1"/>
        <end position="17"/>
    </location>
</feature>
<protein>
    <submittedName>
        <fullName evidence="3">Peptidase family M23</fullName>
    </submittedName>
</protein>
<dbReference type="Pfam" id="PF01551">
    <property type="entry name" value="Peptidase_M23"/>
    <property type="match status" value="1"/>
</dbReference>
<evidence type="ECO:0000256" key="1">
    <source>
        <dbReference type="SAM" id="SignalP"/>
    </source>
</evidence>
<dbReference type="InterPro" id="IPR011055">
    <property type="entry name" value="Dup_hybrid_motif"/>
</dbReference>
<dbReference type="InterPro" id="IPR016047">
    <property type="entry name" value="M23ase_b-sheet_dom"/>
</dbReference>
<feature type="chain" id="PRO_5010381676" evidence="1">
    <location>
        <begin position="18"/>
        <end position="337"/>
    </location>
</feature>
<feature type="domain" description="M23ase beta-sheet core" evidence="2">
    <location>
        <begin position="205"/>
        <end position="296"/>
    </location>
</feature>
<dbReference type="EMBL" id="FPCA01000009">
    <property type="protein sequence ID" value="SFV01345.1"/>
    <property type="molecule type" value="Genomic_DNA"/>
</dbReference>
<accession>A0A1I7KVB3</accession>
<dbReference type="SUPFAM" id="SSF51261">
    <property type="entry name" value="Duplicated hybrid motif"/>
    <property type="match status" value="1"/>
</dbReference>
<dbReference type="AlphaFoldDB" id="A0A1I7KVB3"/>
<gene>
    <name evidence="3" type="ORF">SAMN04487941_4151</name>
</gene>
<dbReference type="CDD" id="cd12797">
    <property type="entry name" value="M23_peptidase"/>
    <property type="match status" value="1"/>
</dbReference>
<evidence type="ECO:0000259" key="2">
    <source>
        <dbReference type="Pfam" id="PF01551"/>
    </source>
</evidence>